<evidence type="ECO:0000256" key="1">
    <source>
        <dbReference type="ARBA" id="ARBA00005254"/>
    </source>
</evidence>
<sequence length="262" mass="27756">MATFQDIQLTLNDETGVALVRLDRPAKRNAFSQSMIDDLVTILGQIDNDGSIRAVVLTGGAEGPFCAGMDIKELSQITTAKGHARNFLKDLTDAFAGFSKPLIAAVVGFALGGGFEIALACDIIYASTTATFGLPEIKIGTIPGAGGTQRLARALGKHKAMELILTGDTISGAELERFGIVNKSFPSGQVVVEAMSLATRIAKMSGPVVKLGKRAVLMAENSHTGEGMAAEKALYYSTFSLKDFKEGQAAFLGKREPVFRHE</sequence>
<dbReference type="Proteomes" id="UP001175000">
    <property type="component" value="Unassembled WGS sequence"/>
</dbReference>
<keyword evidence="4" id="KW-1185">Reference proteome</keyword>
<dbReference type="EMBL" id="JAULSU010000003">
    <property type="protein sequence ID" value="KAK0624099.1"/>
    <property type="molecule type" value="Genomic_DNA"/>
</dbReference>
<comment type="caution">
    <text evidence="3">The sequence shown here is derived from an EMBL/GenBank/DDBJ whole genome shotgun (WGS) entry which is preliminary data.</text>
</comment>
<organism evidence="3 4">
    <name type="scientific">Immersiella caudata</name>
    <dbReference type="NCBI Taxonomy" id="314043"/>
    <lineage>
        <taxon>Eukaryota</taxon>
        <taxon>Fungi</taxon>
        <taxon>Dikarya</taxon>
        <taxon>Ascomycota</taxon>
        <taxon>Pezizomycotina</taxon>
        <taxon>Sordariomycetes</taxon>
        <taxon>Sordariomycetidae</taxon>
        <taxon>Sordariales</taxon>
        <taxon>Lasiosphaeriaceae</taxon>
        <taxon>Immersiella</taxon>
    </lineage>
</organism>
<proteinExistence type="inferred from homology"/>
<evidence type="ECO:0000313" key="4">
    <source>
        <dbReference type="Proteomes" id="UP001175000"/>
    </source>
</evidence>
<dbReference type="PANTHER" id="PTHR11941:SF54">
    <property type="entry name" value="ENOYL-COA HYDRATASE, MITOCHONDRIAL"/>
    <property type="match status" value="1"/>
</dbReference>
<dbReference type="AlphaFoldDB" id="A0AA39WYQ5"/>
<dbReference type="PANTHER" id="PTHR11941">
    <property type="entry name" value="ENOYL-COA HYDRATASE-RELATED"/>
    <property type="match status" value="1"/>
</dbReference>
<dbReference type="SUPFAM" id="SSF52096">
    <property type="entry name" value="ClpP/crotonase"/>
    <property type="match status" value="1"/>
</dbReference>
<dbReference type="InterPro" id="IPR001753">
    <property type="entry name" value="Enoyl-CoA_hydra/iso"/>
</dbReference>
<comment type="similarity">
    <text evidence="1">Belongs to the enoyl-CoA hydratase/isomerase family.</text>
</comment>
<evidence type="ECO:0000313" key="3">
    <source>
        <dbReference type="EMBL" id="KAK0624099.1"/>
    </source>
</evidence>
<dbReference type="InterPro" id="IPR014748">
    <property type="entry name" value="Enoyl-CoA_hydra_C"/>
</dbReference>
<protein>
    <submittedName>
        <fullName evidence="3">Enoyl-CoA hydratase/isomerase</fullName>
    </submittedName>
</protein>
<dbReference type="Gene3D" id="1.10.12.10">
    <property type="entry name" value="Lyase 2-enoyl-coa Hydratase, Chain A, domain 2"/>
    <property type="match status" value="1"/>
</dbReference>
<dbReference type="GO" id="GO:0016829">
    <property type="term" value="F:lyase activity"/>
    <property type="evidence" value="ECO:0007669"/>
    <property type="project" value="UniProtKB-KW"/>
</dbReference>
<dbReference type="InterPro" id="IPR029045">
    <property type="entry name" value="ClpP/crotonase-like_dom_sf"/>
</dbReference>
<dbReference type="Gene3D" id="3.90.226.10">
    <property type="entry name" value="2-enoyl-CoA Hydratase, Chain A, domain 1"/>
    <property type="match status" value="1"/>
</dbReference>
<dbReference type="Pfam" id="PF00378">
    <property type="entry name" value="ECH_1"/>
    <property type="match status" value="1"/>
</dbReference>
<reference evidence="3" key="1">
    <citation type="submission" date="2023-06" db="EMBL/GenBank/DDBJ databases">
        <title>Genome-scale phylogeny and comparative genomics of the fungal order Sordariales.</title>
        <authorList>
            <consortium name="Lawrence Berkeley National Laboratory"/>
            <person name="Hensen N."/>
            <person name="Bonometti L."/>
            <person name="Westerberg I."/>
            <person name="Brannstrom I.O."/>
            <person name="Guillou S."/>
            <person name="Cros-Aarteil S."/>
            <person name="Calhoun S."/>
            <person name="Haridas S."/>
            <person name="Kuo A."/>
            <person name="Mondo S."/>
            <person name="Pangilinan J."/>
            <person name="Riley R."/>
            <person name="Labutti K."/>
            <person name="Andreopoulos B."/>
            <person name="Lipzen A."/>
            <person name="Chen C."/>
            <person name="Yanf M."/>
            <person name="Daum C."/>
            <person name="Ng V."/>
            <person name="Clum A."/>
            <person name="Steindorff A."/>
            <person name="Ohm R."/>
            <person name="Martin F."/>
            <person name="Silar P."/>
            <person name="Natvig D."/>
            <person name="Lalanne C."/>
            <person name="Gautier V."/>
            <person name="Ament-Velasquez S.L."/>
            <person name="Kruys A."/>
            <person name="Hutchinson M.I."/>
            <person name="Powell A.J."/>
            <person name="Barry K."/>
            <person name="Miller A.N."/>
            <person name="Grigoriev I.V."/>
            <person name="Debuchy R."/>
            <person name="Gladieux P."/>
            <person name="Thoren M.H."/>
            <person name="Johannesson H."/>
        </authorList>
    </citation>
    <scope>NUCLEOTIDE SEQUENCE</scope>
    <source>
        <strain evidence="3">CBS 606.72</strain>
    </source>
</reference>
<keyword evidence="2" id="KW-0456">Lyase</keyword>
<dbReference type="CDD" id="cd06558">
    <property type="entry name" value="crotonase-like"/>
    <property type="match status" value="1"/>
</dbReference>
<dbReference type="FunFam" id="3.90.226.10:FF:000009">
    <property type="entry name" value="Carnitinyl-CoA dehydratase"/>
    <property type="match status" value="1"/>
</dbReference>
<evidence type="ECO:0000256" key="2">
    <source>
        <dbReference type="ARBA" id="ARBA00023239"/>
    </source>
</evidence>
<dbReference type="GO" id="GO:0006635">
    <property type="term" value="P:fatty acid beta-oxidation"/>
    <property type="evidence" value="ECO:0007669"/>
    <property type="project" value="TreeGrafter"/>
</dbReference>
<accession>A0AA39WYQ5</accession>
<gene>
    <name evidence="3" type="ORF">B0T14DRAFT_193170</name>
</gene>
<dbReference type="GO" id="GO:0005739">
    <property type="term" value="C:mitochondrion"/>
    <property type="evidence" value="ECO:0007669"/>
    <property type="project" value="TreeGrafter"/>
</dbReference>
<name>A0AA39WYQ5_9PEZI</name>